<dbReference type="Pfam" id="PF05678">
    <property type="entry name" value="VQ"/>
    <property type="match status" value="1"/>
</dbReference>
<organism evidence="3 4">
    <name type="scientific">Stylosanthes scabra</name>
    <dbReference type="NCBI Taxonomy" id="79078"/>
    <lineage>
        <taxon>Eukaryota</taxon>
        <taxon>Viridiplantae</taxon>
        <taxon>Streptophyta</taxon>
        <taxon>Embryophyta</taxon>
        <taxon>Tracheophyta</taxon>
        <taxon>Spermatophyta</taxon>
        <taxon>Magnoliopsida</taxon>
        <taxon>eudicotyledons</taxon>
        <taxon>Gunneridae</taxon>
        <taxon>Pentapetalae</taxon>
        <taxon>rosids</taxon>
        <taxon>fabids</taxon>
        <taxon>Fabales</taxon>
        <taxon>Fabaceae</taxon>
        <taxon>Papilionoideae</taxon>
        <taxon>50 kb inversion clade</taxon>
        <taxon>dalbergioids sensu lato</taxon>
        <taxon>Dalbergieae</taxon>
        <taxon>Pterocarpus clade</taxon>
        <taxon>Stylosanthes</taxon>
    </lineage>
</organism>
<feature type="region of interest" description="Disordered" evidence="1">
    <location>
        <begin position="1"/>
        <end position="119"/>
    </location>
</feature>
<feature type="compositionally biased region" description="Basic and acidic residues" evidence="1">
    <location>
        <begin position="47"/>
        <end position="59"/>
    </location>
</feature>
<name>A0ABU6T695_9FABA</name>
<feature type="domain" description="VQ" evidence="2">
    <location>
        <begin position="60"/>
        <end position="85"/>
    </location>
</feature>
<proteinExistence type="predicted"/>
<evidence type="ECO:0000259" key="2">
    <source>
        <dbReference type="Pfam" id="PF05678"/>
    </source>
</evidence>
<evidence type="ECO:0000313" key="3">
    <source>
        <dbReference type="EMBL" id="MED6144040.1"/>
    </source>
</evidence>
<sequence>MQSPPPPPPPPPPRPPLPPLKGKKRQHPPPAKRAHDKNSTSSTPQQQRDKQVVIIHEEEPPVYEAANEEEFRELVQKLTGLPPDPEKIKQKQKEERQKQQEKTSVAPEPVESSSRDPLYDDYEQIKKMEKENVGTLPDVEAKDLFYPSPQFAPQDSFFPGFDTKAVLAGDSAQFPPPSPLQIAPQDNFFDMNAMLHGNSGQLPSPLITPYHSSQPNRPLSPITASAQYNLSQQIQGSLNVPSSNPSLPPMITTSQYRLPQQIQGSMISSQYSLQQQILGLPSAPSIPSLSPITPYYSSAQGVSVPFGSRRNERYNSSLEIQQSSNVPDIMNDEELDQILADFQHEPFPRLPAP</sequence>
<feature type="compositionally biased region" description="Basic residues" evidence="1">
    <location>
        <begin position="21"/>
        <end position="35"/>
    </location>
</feature>
<feature type="compositionally biased region" description="Basic and acidic residues" evidence="1">
    <location>
        <begin position="84"/>
        <end position="101"/>
    </location>
</feature>
<dbReference type="Proteomes" id="UP001341840">
    <property type="component" value="Unassembled WGS sequence"/>
</dbReference>
<gene>
    <name evidence="3" type="ORF">PIB30_011542</name>
</gene>
<accession>A0ABU6T695</accession>
<keyword evidence="4" id="KW-1185">Reference proteome</keyword>
<evidence type="ECO:0000313" key="4">
    <source>
        <dbReference type="Proteomes" id="UP001341840"/>
    </source>
</evidence>
<evidence type="ECO:0000256" key="1">
    <source>
        <dbReference type="SAM" id="MobiDB-lite"/>
    </source>
</evidence>
<dbReference type="EMBL" id="JASCZI010090649">
    <property type="protein sequence ID" value="MED6144040.1"/>
    <property type="molecule type" value="Genomic_DNA"/>
</dbReference>
<dbReference type="InterPro" id="IPR008889">
    <property type="entry name" value="VQ"/>
</dbReference>
<protein>
    <recommendedName>
        <fullName evidence="2">VQ domain-containing protein</fullName>
    </recommendedName>
</protein>
<comment type="caution">
    <text evidence="3">The sequence shown here is derived from an EMBL/GenBank/DDBJ whole genome shotgun (WGS) entry which is preliminary data.</text>
</comment>
<feature type="compositionally biased region" description="Pro residues" evidence="1">
    <location>
        <begin position="1"/>
        <end position="19"/>
    </location>
</feature>
<reference evidence="3 4" key="1">
    <citation type="journal article" date="2023" name="Plants (Basel)">
        <title>Bridging the Gap: Combining Genomics and Transcriptomics Approaches to Understand Stylosanthes scabra, an Orphan Legume from the Brazilian Caatinga.</title>
        <authorList>
            <person name="Ferreira-Neto J.R.C."/>
            <person name="da Silva M.D."/>
            <person name="Binneck E."/>
            <person name="de Melo N.F."/>
            <person name="da Silva R.H."/>
            <person name="de Melo A.L.T.M."/>
            <person name="Pandolfi V."/>
            <person name="Bustamante F.O."/>
            <person name="Brasileiro-Vidal A.C."/>
            <person name="Benko-Iseppon A.M."/>
        </authorList>
    </citation>
    <scope>NUCLEOTIDE SEQUENCE [LARGE SCALE GENOMIC DNA]</scope>
    <source>
        <tissue evidence="3">Leaves</tissue>
    </source>
</reference>